<proteinExistence type="predicted"/>
<accession>A0A1I4J731</accession>
<sequence>MKNWIFILLILGAMLVSVWGGLVLPNQLIVGSSLTDETSITPKWFVLIFIPLIMAVLYVINYYLNKIGSDSEEFSNLKNTISSIFLSIQFILLITHCFIIFNGTRMNLNVDIISPLVTGITFIVTGNYMPRFKEKSYMMTSQPEILQKIISKEGTRKLFFNMSRIFVISGFLMLVTVILPSGINIITFFILLFVSVITLIFNISYYIYKFRT</sequence>
<keyword evidence="3" id="KW-1185">Reference proteome</keyword>
<reference evidence="3" key="1">
    <citation type="submission" date="2016-10" db="EMBL/GenBank/DDBJ databases">
        <authorList>
            <person name="Varghese N."/>
            <person name="Submissions S."/>
        </authorList>
    </citation>
    <scope>NUCLEOTIDE SEQUENCE [LARGE SCALE GENOMIC DNA]</scope>
    <source>
        <strain evidence="3">CGMCC 1.4250</strain>
    </source>
</reference>
<gene>
    <name evidence="2" type="ORF">SAMN04487943_102487</name>
</gene>
<feature type="transmembrane region" description="Helical" evidence="1">
    <location>
        <begin position="44"/>
        <end position="64"/>
    </location>
</feature>
<dbReference type="EMBL" id="FOTR01000002">
    <property type="protein sequence ID" value="SFL62031.1"/>
    <property type="molecule type" value="Genomic_DNA"/>
</dbReference>
<dbReference type="RefSeq" id="WP_091482362.1">
    <property type="nucleotide sequence ID" value="NZ_FOTR01000002.1"/>
</dbReference>
<dbReference type="Proteomes" id="UP000198565">
    <property type="component" value="Unassembled WGS sequence"/>
</dbReference>
<dbReference type="AlphaFoldDB" id="A0A1I4J731"/>
<evidence type="ECO:0000313" key="2">
    <source>
        <dbReference type="EMBL" id="SFL62031.1"/>
    </source>
</evidence>
<evidence type="ECO:0000313" key="3">
    <source>
        <dbReference type="Proteomes" id="UP000198565"/>
    </source>
</evidence>
<evidence type="ECO:0000256" key="1">
    <source>
        <dbReference type="SAM" id="Phobius"/>
    </source>
</evidence>
<name>A0A1I4J731_9BACI</name>
<feature type="transmembrane region" description="Helical" evidence="1">
    <location>
        <begin position="158"/>
        <end position="179"/>
    </location>
</feature>
<feature type="transmembrane region" description="Helical" evidence="1">
    <location>
        <begin position="108"/>
        <end position="129"/>
    </location>
</feature>
<evidence type="ECO:0008006" key="4">
    <source>
        <dbReference type="Google" id="ProtNLM"/>
    </source>
</evidence>
<organism evidence="2 3">
    <name type="scientific">Gracilibacillus orientalis</name>
    <dbReference type="NCBI Taxonomy" id="334253"/>
    <lineage>
        <taxon>Bacteria</taxon>
        <taxon>Bacillati</taxon>
        <taxon>Bacillota</taxon>
        <taxon>Bacilli</taxon>
        <taxon>Bacillales</taxon>
        <taxon>Bacillaceae</taxon>
        <taxon>Gracilibacillus</taxon>
    </lineage>
</organism>
<feature type="transmembrane region" description="Helical" evidence="1">
    <location>
        <begin position="84"/>
        <end position="102"/>
    </location>
</feature>
<keyword evidence="1" id="KW-0812">Transmembrane</keyword>
<feature type="transmembrane region" description="Helical" evidence="1">
    <location>
        <begin position="185"/>
        <end position="208"/>
    </location>
</feature>
<protein>
    <recommendedName>
        <fullName evidence="4">Immunity protein SdpI</fullName>
    </recommendedName>
</protein>
<dbReference type="OrthoDB" id="9808690at2"/>
<keyword evidence="1" id="KW-1133">Transmembrane helix</keyword>
<keyword evidence="1" id="KW-0472">Membrane</keyword>